<accession>A0A9D1SF54</accession>
<keyword evidence="1" id="KW-0732">Signal</keyword>
<evidence type="ECO:0000256" key="1">
    <source>
        <dbReference type="SAM" id="SignalP"/>
    </source>
</evidence>
<protein>
    <submittedName>
        <fullName evidence="2">Uncharacterized protein</fullName>
    </submittedName>
</protein>
<dbReference type="AlphaFoldDB" id="A0A9D1SF54"/>
<feature type="chain" id="PRO_5039659317" evidence="1">
    <location>
        <begin position="24"/>
        <end position="380"/>
    </location>
</feature>
<dbReference type="EMBL" id="DVNB01000066">
    <property type="protein sequence ID" value="HIU57397.1"/>
    <property type="molecule type" value="Genomic_DNA"/>
</dbReference>
<sequence length="380" mass="41876">MKKLLCIGILAVLASAAPVAAHAAVGDVAGEIYSTDILAVVNGEPMTSYNIGGRTAVIAEELDTGGYGFNHMYNDSERTLYVQTGSNTNVGDVTVERGSVGEVVGNIYETDIKVIFNGHEVPGYNIGGKTAVVIEDLGTPDGTSPNEEYGYTKYLCNFTWDNDTRTVTLDAFMSNYDYDGLSHFIDFSCTDNVITAAYRPDSSYGRLMDVSLSDERYQDMMYLIEPLYFELDGSRTEVGLVCVYPDISDGSLLSVRQMEYDRINALAAPLKPAELVPYDETMARFENTEEYDIVSRCETDNYTFMFVKFKNEPADSNMHLVSVRKAGGYVTLWTISSEYQTFEVEASGGDMAIASYGPQAIRPGAVGMLNTEFDLNLYVY</sequence>
<proteinExistence type="predicted"/>
<gene>
    <name evidence="2" type="ORF">IAA61_06250</name>
</gene>
<dbReference type="Proteomes" id="UP000824109">
    <property type="component" value="Unassembled WGS sequence"/>
</dbReference>
<reference evidence="2" key="2">
    <citation type="journal article" date="2021" name="PeerJ">
        <title>Extensive microbial diversity within the chicken gut microbiome revealed by metagenomics and culture.</title>
        <authorList>
            <person name="Gilroy R."/>
            <person name="Ravi A."/>
            <person name="Getino M."/>
            <person name="Pursley I."/>
            <person name="Horton D.L."/>
            <person name="Alikhan N.F."/>
            <person name="Baker D."/>
            <person name="Gharbi K."/>
            <person name="Hall N."/>
            <person name="Watson M."/>
            <person name="Adriaenssens E.M."/>
            <person name="Foster-Nyarko E."/>
            <person name="Jarju S."/>
            <person name="Secka A."/>
            <person name="Antonio M."/>
            <person name="Oren A."/>
            <person name="Chaudhuri R.R."/>
            <person name="La Ragione R."/>
            <person name="Hildebrand F."/>
            <person name="Pallen M.J."/>
        </authorList>
    </citation>
    <scope>NUCLEOTIDE SEQUENCE</scope>
    <source>
        <strain evidence="2">USAMLcec3-3695</strain>
    </source>
</reference>
<organism evidence="2 3">
    <name type="scientific">Candidatus Ornithomonoglobus merdipullorum</name>
    <dbReference type="NCBI Taxonomy" id="2840895"/>
    <lineage>
        <taxon>Bacteria</taxon>
        <taxon>Bacillati</taxon>
        <taxon>Bacillota</taxon>
        <taxon>Clostridia</taxon>
        <taxon>Candidatus Ornithomonoglobus</taxon>
    </lineage>
</organism>
<name>A0A9D1SF54_9FIRM</name>
<reference evidence="2" key="1">
    <citation type="submission" date="2020-10" db="EMBL/GenBank/DDBJ databases">
        <authorList>
            <person name="Gilroy R."/>
        </authorList>
    </citation>
    <scope>NUCLEOTIDE SEQUENCE</scope>
    <source>
        <strain evidence="2">USAMLcec3-3695</strain>
    </source>
</reference>
<evidence type="ECO:0000313" key="3">
    <source>
        <dbReference type="Proteomes" id="UP000824109"/>
    </source>
</evidence>
<comment type="caution">
    <text evidence="2">The sequence shown here is derived from an EMBL/GenBank/DDBJ whole genome shotgun (WGS) entry which is preliminary data.</text>
</comment>
<evidence type="ECO:0000313" key="2">
    <source>
        <dbReference type="EMBL" id="HIU57397.1"/>
    </source>
</evidence>
<feature type="signal peptide" evidence="1">
    <location>
        <begin position="1"/>
        <end position="23"/>
    </location>
</feature>